<accession>A0A3M8DQ07</accession>
<feature type="region of interest" description="Disordered" evidence="1">
    <location>
        <begin position="543"/>
        <end position="590"/>
    </location>
</feature>
<evidence type="ECO:0000313" key="5">
    <source>
        <dbReference type="Proteomes" id="UP000269573"/>
    </source>
</evidence>
<dbReference type="InterPro" id="IPR009270">
    <property type="entry name" value="DUF927"/>
</dbReference>
<name>A0A3M8DQ07_9BACL</name>
<dbReference type="Pfam" id="PF18662">
    <property type="entry name" value="HTH_56"/>
    <property type="match status" value="1"/>
</dbReference>
<reference evidence="4 5" key="1">
    <citation type="submission" date="2018-10" db="EMBL/GenBank/DDBJ databases">
        <title>Phylogenomics of Brevibacillus.</title>
        <authorList>
            <person name="Dunlap C."/>
        </authorList>
    </citation>
    <scope>NUCLEOTIDE SEQUENCE [LARGE SCALE GENOMIC DNA]</scope>
    <source>
        <strain evidence="4 5">JCM 15774</strain>
    </source>
</reference>
<feature type="compositionally biased region" description="Basic and acidic residues" evidence="1">
    <location>
        <begin position="543"/>
        <end position="565"/>
    </location>
</feature>
<feature type="domain" description="DUF927" evidence="2">
    <location>
        <begin position="34"/>
        <end position="289"/>
    </location>
</feature>
<dbReference type="AlphaFoldDB" id="A0A3M8DQ07"/>
<feature type="domain" description="Cch helix turn helix" evidence="3">
    <location>
        <begin position="433"/>
        <end position="534"/>
    </location>
</feature>
<evidence type="ECO:0000313" key="4">
    <source>
        <dbReference type="EMBL" id="RNB90203.1"/>
    </source>
</evidence>
<dbReference type="EMBL" id="RHHU01000002">
    <property type="protein sequence ID" value="RNB90203.1"/>
    <property type="molecule type" value="Genomic_DNA"/>
</dbReference>
<feature type="compositionally biased region" description="Polar residues" evidence="1">
    <location>
        <begin position="576"/>
        <end position="588"/>
    </location>
</feature>
<evidence type="ECO:0000256" key="1">
    <source>
        <dbReference type="SAM" id="MobiDB-lite"/>
    </source>
</evidence>
<gene>
    <name evidence="4" type="ORF">EDM59_01800</name>
</gene>
<dbReference type="InterPro" id="IPR040538">
    <property type="entry name" value="Cch_HTH"/>
</dbReference>
<keyword evidence="5" id="KW-1185">Reference proteome</keyword>
<protein>
    <submittedName>
        <fullName evidence="4">DUF927 domain-containing protein</fullName>
    </submittedName>
</protein>
<evidence type="ECO:0000259" key="3">
    <source>
        <dbReference type="Pfam" id="PF18662"/>
    </source>
</evidence>
<proteinExistence type="predicted"/>
<dbReference type="Proteomes" id="UP000269573">
    <property type="component" value="Unassembled WGS sequence"/>
</dbReference>
<organism evidence="4 5">
    <name type="scientific">Brevibacillus nitrificans</name>
    <dbReference type="NCBI Taxonomy" id="651560"/>
    <lineage>
        <taxon>Bacteria</taxon>
        <taxon>Bacillati</taxon>
        <taxon>Bacillota</taxon>
        <taxon>Bacilli</taxon>
        <taxon>Bacillales</taxon>
        <taxon>Paenibacillaceae</taxon>
        <taxon>Brevibacillus</taxon>
    </lineage>
</organism>
<evidence type="ECO:0000259" key="2">
    <source>
        <dbReference type="Pfam" id="PF06048"/>
    </source>
</evidence>
<dbReference type="Pfam" id="PF06048">
    <property type="entry name" value="DUF927"/>
    <property type="match status" value="1"/>
</dbReference>
<sequence length="606" mass="69231">MQRGSIQVAREEGKIGRKKGRLVSLANGEEVDLGAAIDVDQYVTNLDTGEVTVQLSFMDNEKRVRRSLKRNELTKGGISQLTRYGADCWPEVADAYVSNLRKQITKMKRNYEHSNVGWGTYEEQPVFKLHKGIGFPSTYDGLKYDLKPKGTLDSWCQMIHEEVRGNRWLEFALAAGFTAPLLSILKEEAHMDSLFFNFYGTSSTGKTLTTRLAASIFGLPDTGKRGLLVTWYGTDQGILYNLHGNYGVPIVIDDTSMMEEGKDLTQFAYTVVAGLAKMALTSQGTKREQDDWMTTIFSSSEKSIFEETDQRSGIRVRFFEINEPELTRSAENAERIEQVILKNYGHAGPIYAEHLLKIGNEEIQRRWRKSRQDLLARLEEKDSFTKRIAGKLAIVKLAGELANEALQLGLDLNQLTESLLHIERKSMSERNKGDEAYQFIMEYFVRNRYKFFRDKSDWDKNKPIVGKYVEKNGIVTQIQIPKEEFEKLMKQGKFNVEQVVAKWKESGRLIHETGKNTLSRVFQPGVPKMPQYVFKVETINNDEKQTNRAEKSAVHEQSSDRELRPIKSKTPKAQVKRTQTQGGFSLQKRSIPEWMKDAGQVLLESE</sequence>
<comment type="caution">
    <text evidence="4">The sequence shown here is derived from an EMBL/GenBank/DDBJ whole genome shotgun (WGS) entry which is preliminary data.</text>
</comment>